<dbReference type="Gene3D" id="3.10.350.10">
    <property type="entry name" value="LysM domain"/>
    <property type="match status" value="1"/>
</dbReference>
<dbReference type="SUPFAM" id="SSF54106">
    <property type="entry name" value="LysM domain"/>
    <property type="match status" value="1"/>
</dbReference>
<name>A0A0N4SZI4_BRUPA</name>
<proteinExistence type="predicted"/>
<accession>A0A0N4SZI4</accession>
<reference evidence="2 3" key="2">
    <citation type="submission" date="2018-11" db="EMBL/GenBank/DDBJ databases">
        <authorList>
            <consortium name="Pathogen Informatics"/>
        </authorList>
    </citation>
    <scope>NUCLEOTIDE SEQUENCE [LARGE SCALE GENOMIC DNA]</scope>
</reference>
<dbReference type="SMART" id="SM00257">
    <property type="entry name" value="LysM"/>
    <property type="match status" value="1"/>
</dbReference>
<dbReference type="InterPro" id="IPR018392">
    <property type="entry name" value="LysM"/>
</dbReference>
<dbReference type="Proteomes" id="UP000278627">
    <property type="component" value="Unassembled WGS sequence"/>
</dbReference>
<dbReference type="AlphaFoldDB" id="A0A0N4SZI4"/>
<evidence type="ECO:0000313" key="2">
    <source>
        <dbReference type="EMBL" id="VDN82391.1"/>
    </source>
</evidence>
<gene>
    <name evidence="2" type="ORF">BPAG_LOCUS1205</name>
</gene>
<feature type="domain" description="LysM" evidence="1">
    <location>
        <begin position="1"/>
        <end position="44"/>
    </location>
</feature>
<dbReference type="CDD" id="cd00118">
    <property type="entry name" value="LysM"/>
    <property type="match status" value="1"/>
</dbReference>
<organism evidence="4">
    <name type="scientific">Brugia pahangi</name>
    <name type="common">Filarial nematode worm</name>
    <dbReference type="NCBI Taxonomy" id="6280"/>
    <lineage>
        <taxon>Eukaryota</taxon>
        <taxon>Metazoa</taxon>
        <taxon>Ecdysozoa</taxon>
        <taxon>Nematoda</taxon>
        <taxon>Chromadorea</taxon>
        <taxon>Rhabditida</taxon>
        <taxon>Spirurina</taxon>
        <taxon>Spiruromorpha</taxon>
        <taxon>Filarioidea</taxon>
        <taxon>Onchocercidae</taxon>
        <taxon>Brugia</taxon>
    </lineage>
</organism>
<sequence length="748" mass="82777">MEYTVAQSDSIERIAAVHDCTVGELMKMNRLATRMVFPGQKLLVPYPLDENDVCNAISGSRLSANQATITAGNSSGDRIRRGPGMAVQVCGPTATLSDISRTALEKHRISLAEDETNTDCMKRFIKLKVKQMTEVNGTVTGTLLVTPSALMFDPDVIHPLVLENGQDLYIMMARMEEVISVTMFKSAAVLIDTEGNKEFHDLAVQDPSAPECSTVLAAFREETVSKTSKNSTDDIHTNTGGQSSKIFFDDMDLELKRKEDKEIHIGHVGSDFKSLLITKKGSKLDEAARTARRTYSDLSNGSVVYITCHHVHSRRKGNEIDKIFISGNDKDKPEYCSQPSTSTNVARTGLTCNPLSKLGRTLSFHANTIRGSVTSGAERMTQSAMSGTKSVAQGVVSQSKAVAGEVQSWYYVISSRGISILTIGTLQTGIQTSVKVAANHAKTAVGVVTTMPQGIASMGSGLFSASQHPETFFELKFNHQALFFTITVIGFLNQDKAVSKTRKEQNLATLLSLKEKTQKLREEAMKNKHFFCATSTDEMINLFKPVHELPSATQTFSAAEKSTLTDLPYYMVVRLNRKKKCDKERFSAIDTVRSSPATTEDVIANDARQEFWFAIPKHKVDAIYHFLLQWNPEKYGSSINESVDQQEICEMFEDCEFVVLDSETSEKFANENSARKDIQTDLMFSVACFEYYDSFAVVFTQSKNFFADSETAAHISMHSEKGIVPCSLLPTLIERVYLVVLPIIAYPE</sequence>
<dbReference type="PROSITE" id="PS51782">
    <property type="entry name" value="LYSM"/>
    <property type="match status" value="1"/>
</dbReference>
<reference evidence="4" key="1">
    <citation type="submission" date="2017-02" db="UniProtKB">
        <authorList>
            <consortium name="WormBaseParasite"/>
        </authorList>
    </citation>
    <scope>IDENTIFICATION</scope>
</reference>
<dbReference type="STRING" id="6280.A0A0N4SZI4"/>
<protein>
    <submittedName>
        <fullName evidence="4">LysM domain-containing protein</fullName>
    </submittedName>
</protein>
<dbReference type="InterPro" id="IPR036779">
    <property type="entry name" value="LysM_dom_sf"/>
</dbReference>
<dbReference type="WBParaSite" id="BPAG_0000120401-mRNA-1">
    <property type="protein sequence ID" value="BPAG_0000120401-mRNA-1"/>
    <property type="gene ID" value="BPAG_0000120401"/>
</dbReference>
<evidence type="ECO:0000313" key="3">
    <source>
        <dbReference type="Proteomes" id="UP000278627"/>
    </source>
</evidence>
<dbReference type="Pfam" id="PF01476">
    <property type="entry name" value="LysM"/>
    <property type="match status" value="1"/>
</dbReference>
<keyword evidence="3" id="KW-1185">Reference proteome</keyword>
<evidence type="ECO:0000259" key="1">
    <source>
        <dbReference type="PROSITE" id="PS51782"/>
    </source>
</evidence>
<evidence type="ECO:0000313" key="4">
    <source>
        <dbReference type="WBParaSite" id="BPAG_0000120401-mRNA-1"/>
    </source>
</evidence>
<dbReference type="EMBL" id="UZAD01000083">
    <property type="protein sequence ID" value="VDN82391.1"/>
    <property type="molecule type" value="Genomic_DNA"/>
</dbReference>